<evidence type="ECO:0008006" key="10">
    <source>
        <dbReference type="Google" id="ProtNLM"/>
    </source>
</evidence>
<dbReference type="Gene3D" id="1.10.443.10">
    <property type="entry name" value="Intergrase catalytic core"/>
    <property type="match status" value="1"/>
</dbReference>
<keyword evidence="9" id="KW-1185">Reference proteome</keyword>
<dbReference type="PANTHER" id="PTHR30349">
    <property type="entry name" value="PHAGE INTEGRASE-RELATED"/>
    <property type="match status" value="1"/>
</dbReference>
<gene>
    <name evidence="8" type="ORF">DFQ02_106252</name>
</gene>
<evidence type="ECO:0000259" key="7">
    <source>
        <dbReference type="PROSITE" id="PS51900"/>
    </source>
</evidence>
<dbReference type="InterPro" id="IPR011010">
    <property type="entry name" value="DNA_brk_join_enz"/>
</dbReference>
<feature type="domain" description="Tyr recombinase" evidence="6">
    <location>
        <begin position="246"/>
        <end position="433"/>
    </location>
</feature>
<dbReference type="SUPFAM" id="SSF56349">
    <property type="entry name" value="DNA breaking-rejoining enzymes"/>
    <property type="match status" value="1"/>
</dbReference>
<evidence type="ECO:0000313" key="9">
    <source>
        <dbReference type="Proteomes" id="UP000256629"/>
    </source>
</evidence>
<dbReference type="InterPro" id="IPR010998">
    <property type="entry name" value="Integrase_recombinase_N"/>
</dbReference>
<comment type="caution">
    <text evidence="8">The sequence shown here is derived from an EMBL/GenBank/DDBJ whole genome shotgun (WGS) entry which is preliminary data.</text>
</comment>
<keyword evidence="4" id="KW-0233">DNA recombination</keyword>
<dbReference type="PROSITE" id="PS51898">
    <property type="entry name" value="TYR_RECOMBINASE"/>
    <property type="match status" value="1"/>
</dbReference>
<dbReference type="AlphaFoldDB" id="A0A3D9HDS8"/>
<dbReference type="RefSeq" id="WP_116524587.1">
    <property type="nucleotide sequence ID" value="NZ_QRDX01000006.1"/>
</dbReference>
<evidence type="ECO:0000259" key="6">
    <source>
        <dbReference type="PROSITE" id="PS51898"/>
    </source>
</evidence>
<evidence type="ECO:0000256" key="3">
    <source>
        <dbReference type="ARBA" id="ARBA00023125"/>
    </source>
</evidence>
<dbReference type="InterPro" id="IPR013762">
    <property type="entry name" value="Integrase-like_cat_sf"/>
</dbReference>
<dbReference type="InterPro" id="IPR050090">
    <property type="entry name" value="Tyrosine_recombinase_XerCD"/>
</dbReference>
<dbReference type="Proteomes" id="UP000256629">
    <property type="component" value="Unassembled WGS sequence"/>
</dbReference>
<dbReference type="Gene3D" id="1.10.150.130">
    <property type="match status" value="1"/>
</dbReference>
<evidence type="ECO:0000256" key="1">
    <source>
        <dbReference type="ARBA" id="ARBA00008857"/>
    </source>
</evidence>
<evidence type="ECO:0000256" key="5">
    <source>
        <dbReference type="PROSITE-ProRule" id="PRU01248"/>
    </source>
</evidence>
<dbReference type="CDD" id="cd00397">
    <property type="entry name" value="DNA_BRE_C"/>
    <property type="match status" value="1"/>
</dbReference>
<feature type="domain" description="Core-binding (CB)" evidence="7">
    <location>
        <begin position="140"/>
        <end position="225"/>
    </location>
</feature>
<dbReference type="EMBL" id="QRDX01000006">
    <property type="protein sequence ID" value="RED47623.1"/>
    <property type="molecule type" value="Genomic_DNA"/>
</dbReference>
<accession>A0A3D9HDS8</accession>
<proteinExistence type="inferred from homology"/>
<dbReference type="InterPro" id="IPR002104">
    <property type="entry name" value="Integrase_catalytic"/>
</dbReference>
<keyword evidence="2" id="KW-0229">DNA integration</keyword>
<dbReference type="PROSITE" id="PS51900">
    <property type="entry name" value="CB"/>
    <property type="match status" value="1"/>
</dbReference>
<protein>
    <recommendedName>
        <fullName evidence="10">Site-specific recombinase XerD</fullName>
    </recommendedName>
</protein>
<dbReference type="PANTHER" id="PTHR30349:SF41">
    <property type="entry name" value="INTEGRASE_RECOMBINASE PROTEIN MJ0367-RELATED"/>
    <property type="match status" value="1"/>
</dbReference>
<evidence type="ECO:0000256" key="4">
    <source>
        <dbReference type="ARBA" id="ARBA00023172"/>
    </source>
</evidence>
<name>A0A3D9HDS8_9FLAO</name>
<evidence type="ECO:0000313" key="8">
    <source>
        <dbReference type="EMBL" id="RED47623.1"/>
    </source>
</evidence>
<organism evidence="8 9">
    <name type="scientific">Seonamhaeicola aphaedonensis</name>
    <dbReference type="NCBI Taxonomy" id="1461338"/>
    <lineage>
        <taxon>Bacteria</taxon>
        <taxon>Pseudomonadati</taxon>
        <taxon>Bacteroidota</taxon>
        <taxon>Flavobacteriia</taxon>
        <taxon>Flavobacteriales</taxon>
        <taxon>Flavobacteriaceae</taxon>
    </lineage>
</organism>
<sequence>MLTSKQILKFAYDFEYESAYDLSQTKNFTNPKIYIANGDITKRWYVYFSFRDPSTGKLKRMTPFYGEAFKYKTKGERMEVLSVYRKVLLRLLRQGYNPFEDNTELHNRLQSKKTKKKENIEVVTEVKEVNEAPLPETPRMTLKEAFDFGLKLKENVVSVRTKKDYEGKINVFLAWMEKEHPDIKSIDALSKKMVLGFLNHILGKTSARNRNNYRTDLSSIMQVLEDNEIIPNNFIKNIPVLKSKPQRHKTFSKETQEAIFDHLKDKDPILLLYIKFVLYGLLRPIEVCRVKVKDINPINKTVQYKAKNSALKTRIIPKILWDDLPDLSKLNGDDFLFTPTQIGGNWETDETNKRDFFSKRFRKVVKQPLGLGKDYGLYSFRHTSITMLYRALVKESSPFKAKSELMLITGHTSMAALEKYLRNIDAGLASDYSEMLIHPND</sequence>
<reference evidence="8 9" key="1">
    <citation type="submission" date="2018-07" db="EMBL/GenBank/DDBJ databases">
        <title>Genomic Encyclopedia of Type Strains, Phase III (KMG-III): the genomes of soil and plant-associated and newly described type strains.</title>
        <authorList>
            <person name="Whitman W."/>
        </authorList>
    </citation>
    <scope>NUCLEOTIDE SEQUENCE [LARGE SCALE GENOMIC DNA]</scope>
    <source>
        <strain evidence="8 9">CECT 8487</strain>
    </source>
</reference>
<dbReference type="InterPro" id="IPR044068">
    <property type="entry name" value="CB"/>
</dbReference>
<keyword evidence="3 5" id="KW-0238">DNA-binding</keyword>
<dbReference type="GO" id="GO:0003677">
    <property type="term" value="F:DNA binding"/>
    <property type="evidence" value="ECO:0007669"/>
    <property type="project" value="UniProtKB-UniRule"/>
</dbReference>
<dbReference type="GO" id="GO:0015074">
    <property type="term" value="P:DNA integration"/>
    <property type="evidence" value="ECO:0007669"/>
    <property type="project" value="UniProtKB-KW"/>
</dbReference>
<evidence type="ECO:0000256" key="2">
    <source>
        <dbReference type="ARBA" id="ARBA00022908"/>
    </source>
</evidence>
<comment type="similarity">
    <text evidence="1">Belongs to the 'phage' integrase family.</text>
</comment>
<dbReference type="GO" id="GO:0006310">
    <property type="term" value="P:DNA recombination"/>
    <property type="evidence" value="ECO:0007669"/>
    <property type="project" value="UniProtKB-KW"/>
</dbReference>